<evidence type="ECO:0000256" key="4">
    <source>
        <dbReference type="ARBA" id="ARBA00023326"/>
    </source>
</evidence>
<comment type="catalytic activity">
    <reaction evidence="6">
        <text>Endohydrolysis of (1-&gt;4)-beta-D-xylosidic linkages in xylans.</text>
        <dbReference type="EC" id="3.2.1.8"/>
    </reaction>
</comment>
<dbReference type="InterPro" id="IPR044846">
    <property type="entry name" value="GH10"/>
</dbReference>
<dbReference type="InterPro" id="IPR017853">
    <property type="entry name" value="GH"/>
</dbReference>
<evidence type="ECO:0000256" key="3">
    <source>
        <dbReference type="ARBA" id="ARBA00023295"/>
    </source>
</evidence>
<name>A0A9J7BP46_9BACT</name>
<evidence type="ECO:0000313" key="10">
    <source>
        <dbReference type="Proteomes" id="UP001059380"/>
    </source>
</evidence>
<evidence type="ECO:0000256" key="5">
    <source>
        <dbReference type="PROSITE-ProRule" id="PRU10061"/>
    </source>
</evidence>
<evidence type="ECO:0000256" key="7">
    <source>
        <dbReference type="SAM" id="SignalP"/>
    </source>
</evidence>
<keyword evidence="3 6" id="KW-0326">Glycosidase</keyword>
<dbReference type="GO" id="GO:0031176">
    <property type="term" value="F:endo-1,4-beta-xylanase activity"/>
    <property type="evidence" value="ECO:0007669"/>
    <property type="project" value="UniProtKB-EC"/>
</dbReference>
<dbReference type="EC" id="3.2.1.8" evidence="6"/>
<feature type="active site" description="Nucleophile" evidence="5">
    <location>
        <position position="265"/>
    </location>
</feature>
<dbReference type="AlphaFoldDB" id="A0A9J7BP46"/>
<keyword evidence="10" id="KW-1185">Reference proteome</keyword>
<dbReference type="GO" id="GO:0000272">
    <property type="term" value="P:polysaccharide catabolic process"/>
    <property type="evidence" value="ECO:0007669"/>
    <property type="project" value="UniProtKB-KW"/>
</dbReference>
<dbReference type="PRINTS" id="PR00134">
    <property type="entry name" value="GLHYDRLASE10"/>
</dbReference>
<sequence length="373" mass="41261">MPKYRNLLIASTACLFSLAAVAQAPAPTTLKDAFHGGFVVGAAINTAQITGKDVEGDKLIVEQFNSISPENVMKWEVIHPKPDAYDFTMADKYVDFGIKHHLFIVGHTLCWHAQTPAWVFKDDKGNPITRDALLQRLHDHIATVVGRYKGKIGSWDVVNEALNEDGTLRQSPWMKIIGEDYIVKAFQYTHEADPSVQLTYNDYNLETPAKRKGAIEIVKKLKAAGVPVAIVGNQAHLHLDGATAADEDAMVTELAAAGVKVAITELDIDVLPSAWGHTADVSLNIKENPKLNPYPNGLPEDVQQQLAKRYADLFAVWWKHRDAVTRVTLWGVTDAGSWLNNWPVRGRTSYPLLFDREGKPKLAFKEVAAVPAR</sequence>
<feature type="chain" id="PRO_5039901073" description="Beta-xylanase" evidence="7">
    <location>
        <begin position="23"/>
        <end position="373"/>
    </location>
</feature>
<dbReference type="InterPro" id="IPR031158">
    <property type="entry name" value="GH10_AS"/>
</dbReference>
<dbReference type="Gene3D" id="3.20.20.80">
    <property type="entry name" value="Glycosidases"/>
    <property type="match status" value="1"/>
</dbReference>
<organism evidence="9 10">
    <name type="scientific">Occallatibacter riparius</name>
    <dbReference type="NCBI Taxonomy" id="1002689"/>
    <lineage>
        <taxon>Bacteria</taxon>
        <taxon>Pseudomonadati</taxon>
        <taxon>Acidobacteriota</taxon>
        <taxon>Terriglobia</taxon>
        <taxon>Terriglobales</taxon>
        <taxon>Acidobacteriaceae</taxon>
        <taxon>Occallatibacter</taxon>
    </lineage>
</organism>
<comment type="similarity">
    <text evidence="6">Belongs to the glycosyl hydrolase 10 (cellulase F) family.</text>
</comment>
<dbReference type="KEGG" id="orp:MOP44_00800"/>
<dbReference type="PANTHER" id="PTHR31490:SF90">
    <property type="entry name" value="ENDO-1,4-BETA-XYLANASE A"/>
    <property type="match status" value="1"/>
</dbReference>
<keyword evidence="1 6" id="KW-0378">Hydrolase</keyword>
<keyword evidence="4 6" id="KW-0624">Polysaccharide degradation</keyword>
<evidence type="ECO:0000256" key="6">
    <source>
        <dbReference type="RuleBase" id="RU361174"/>
    </source>
</evidence>
<evidence type="ECO:0000259" key="8">
    <source>
        <dbReference type="PROSITE" id="PS51760"/>
    </source>
</evidence>
<gene>
    <name evidence="9" type="ORF">MOP44_00800</name>
</gene>
<feature type="signal peptide" evidence="7">
    <location>
        <begin position="1"/>
        <end position="22"/>
    </location>
</feature>
<evidence type="ECO:0000256" key="1">
    <source>
        <dbReference type="ARBA" id="ARBA00022801"/>
    </source>
</evidence>
<dbReference type="Pfam" id="PF00331">
    <property type="entry name" value="Glyco_hydro_10"/>
    <property type="match status" value="1"/>
</dbReference>
<protein>
    <recommendedName>
        <fullName evidence="6">Beta-xylanase</fullName>
        <ecNumber evidence="6">3.2.1.8</ecNumber>
    </recommendedName>
</protein>
<dbReference type="Proteomes" id="UP001059380">
    <property type="component" value="Chromosome"/>
</dbReference>
<dbReference type="PROSITE" id="PS00591">
    <property type="entry name" value="GH10_1"/>
    <property type="match status" value="1"/>
</dbReference>
<keyword evidence="2 6" id="KW-0119">Carbohydrate metabolism</keyword>
<dbReference type="PANTHER" id="PTHR31490">
    <property type="entry name" value="GLYCOSYL HYDROLASE"/>
    <property type="match status" value="1"/>
</dbReference>
<proteinExistence type="inferred from homology"/>
<evidence type="ECO:0000313" key="9">
    <source>
        <dbReference type="EMBL" id="UWZ84488.1"/>
    </source>
</evidence>
<keyword evidence="7" id="KW-0732">Signal</keyword>
<feature type="domain" description="GH10" evidence="8">
    <location>
        <begin position="24"/>
        <end position="370"/>
    </location>
</feature>
<accession>A0A9J7BP46</accession>
<evidence type="ECO:0000256" key="2">
    <source>
        <dbReference type="ARBA" id="ARBA00023277"/>
    </source>
</evidence>
<dbReference type="RefSeq" id="WP_260793993.1">
    <property type="nucleotide sequence ID" value="NZ_CP093313.1"/>
</dbReference>
<dbReference type="PROSITE" id="PS51760">
    <property type="entry name" value="GH10_2"/>
    <property type="match status" value="1"/>
</dbReference>
<dbReference type="InterPro" id="IPR001000">
    <property type="entry name" value="GH10_dom"/>
</dbReference>
<dbReference type="SMART" id="SM00633">
    <property type="entry name" value="Glyco_10"/>
    <property type="match status" value="1"/>
</dbReference>
<dbReference type="SUPFAM" id="SSF51445">
    <property type="entry name" value="(Trans)glycosidases"/>
    <property type="match status" value="1"/>
</dbReference>
<reference evidence="9" key="1">
    <citation type="submission" date="2021-04" db="EMBL/GenBank/DDBJ databases">
        <title>Phylogenetic analysis of Acidobacteriaceae.</title>
        <authorList>
            <person name="Qiu L."/>
            <person name="Zhang Q."/>
        </authorList>
    </citation>
    <scope>NUCLEOTIDE SEQUENCE</scope>
    <source>
        <strain evidence="9">DSM 25168</strain>
    </source>
</reference>
<dbReference type="EMBL" id="CP093313">
    <property type="protein sequence ID" value="UWZ84488.1"/>
    <property type="molecule type" value="Genomic_DNA"/>
</dbReference>